<dbReference type="Pfam" id="PF00149">
    <property type="entry name" value="Metallophos"/>
    <property type="match status" value="1"/>
</dbReference>
<sequence>MRLYRSALGAAGFAQVAFLASSELIPSPVASTCGALGPPVFTVSGVFPTSIYTQYYNDPTATSVQPQPVITDPITHQVYPYDLSNPDTVPLSNTHDPQVIFPKASSEQLLDAAFSQVLSVANNPTFGSNDCARCQAALQAGKFLAMAAPEQGPTLVVRLCEHFGYKKDCNTEYGISGVGQIITQAIAHADVGGLDGQMICARFFSGLCPAATASPLDLSNWFAKPKPNPLPPPRKASGQRLKILHLSDLHIDPRYANGAEATCTTRPCCRAGNVNAKSPNETIFPAPRFGTFTCDPPLSLIVSALSAIPVLTRTEKAGFDFTLYTGDLVGHDGEHQMSREFVMYSETLVFDLLKRMLGTGPVYAALGNHDSYHKSQHPPSSLGGELSAQFDWHYEHLAALWEYQGWLPHSAADLARKHNAAYMVRREDGLRIITLNTDFWYIANYFNYINVTNPDLSGMLRFLTDELQDAEDAGDAAWIIGHVPAGWDGTHALPNPSDLFYQIVDRFSPHVIKAMFFGHTHQDQLMLYYANNATDISASSANAAAWVRLARSLAGVHMCKKSSSLAGMAQIGPSITPMTNLNSGFRMYEVDSGSFEVLDAYTWISDVSSYPALDAQTDFGPAFEFEYSTRDAYGAAVPDWGPDDPLNATWWHRVTEAMEKDDSLTTSFVTYQGKSSVLTPSCTGECLAARICYIRSGSVPVARQNCDPGRTSG</sequence>
<dbReference type="InterPro" id="IPR041805">
    <property type="entry name" value="ASMase/PPN1_MPP"/>
</dbReference>
<dbReference type="GO" id="GO:0008081">
    <property type="term" value="F:phosphoric diester hydrolase activity"/>
    <property type="evidence" value="ECO:0007669"/>
    <property type="project" value="TreeGrafter"/>
</dbReference>
<dbReference type="PANTHER" id="PTHR10340">
    <property type="entry name" value="SPHINGOMYELIN PHOSPHODIESTERASE"/>
    <property type="match status" value="1"/>
</dbReference>
<dbReference type="Proteomes" id="UP001215151">
    <property type="component" value="Unassembled WGS sequence"/>
</dbReference>
<dbReference type="PANTHER" id="PTHR10340:SF27">
    <property type="entry name" value="ACL091CP"/>
    <property type="match status" value="1"/>
</dbReference>
<evidence type="ECO:0000313" key="5">
    <source>
        <dbReference type="Proteomes" id="UP001215151"/>
    </source>
</evidence>
<protein>
    <recommendedName>
        <fullName evidence="3">Calcineurin-like phosphoesterase domain-containing protein</fullName>
    </recommendedName>
</protein>
<feature type="domain" description="Calcineurin-like phosphoesterase" evidence="3">
    <location>
        <begin position="241"/>
        <end position="522"/>
    </location>
</feature>
<evidence type="ECO:0000313" key="4">
    <source>
        <dbReference type="EMBL" id="KAJ8475181.1"/>
    </source>
</evidence>
<dbReference type="CDD" id="cd00842">
    <property type="entry name" value="MPP_ASMase"/>
    <property type="match status" value="1"/>
</dbReference>
<name>A0AAD7TRP3_9APHY</name>
<keyword evidence="5" id="KW-1185">Reference proteome</keyword>
<evidence type="ECO:0000256" key="2">
    <source>
        <dbReference type="ARBA" id="ARBA00023180"/>
    </source>
</evidence>
<keyword evidence="1" id="KW-0378">Hydrolase</keyword>
<keyword evidence="2" id="KW-0325">Glycoprotein</keyword>
<accession>A0AAD7TRP3</accession>
<dbReference type="InterPro" id="IPR004843">
    <property type="entry name" value="Calcineurin-like_PHP"/>
</dbReference>
<dbReference type="SUPFAM" id="SSF56300">
    <property type="entry name" value="Metallo-dependent phosphatases"/>
    <property type="match status" value="1"/>
</dbReference>
<dbReference type="GO" id="GO:0005615">
    <property type="term" value="C:extracellular space"/>
    <property type="evidence" value="ECO:0007669"/>
    <property type="project" value="TreeGrafter"/>
</dbReference>
<dbReference type="InterPro" id="IPR029052">
    <property type="entry name" value="Metallo-depent_PP-like"/>
</dbReference>
<organism evidence="4 5">
    <name type="scientific">Trametes cubensis</name>
    <dbReference type="NCBI Taxonomy" id="1111947"/>
    <lineage>
        <taxon>Eukaryota</taxon>
        <taxon>Fungi</taxon>
        <taxon>Dikarya</taxon>
        <taxon>Basidiomycota</taxon>
        <taxon>Agaricomycotina</taxon>
        <taxon>Agaricomycetes</taxon>
        <taxon>Polyporales</taxon>
        <taxon>Polyporaceae</taxon>
        <taxon>Trametes</taxon>
    </lineage>
</organism>
<dbReference type="EMBL" id="JAPEVG010000166">
    <property type="protein sequence ID" value="KAJ8475181.1"/>
    <property type="molecule type" value="Genomic_DNA"/>
</dbReference>
<evidence type="ECO:0000256" key="1">
    <source>
        <dbReference type="ARBA" id="ARBA00022801"/>
    </source>
</evidence>
<gene>
    <name evidence="4" type="ORF">ONZ51_g6710</name>
</gene>
<comment type="caution">
    <text evidence="4">The sequence shown here is derived from an EMBL/GenBank/DDBJ whole genome shotgun (WGS) entry which is preliminary data.</text>
</comment>
<dbReference type="AlphaFoldDB" id="A0AAD7TRP3"/>
<proteinExistence type="predicted"/>
<evidence type="ECO:0000259" key="3">
    <source>
        <dbReference type="Pfam" id="PF00149"/>
    </source>
</evidence>
<reference evidence="4" key="1">
    <citation type="submission" date="2022-11" db="EMBL/GenBank/DDBJ databases">
        <title>Genome Sequence of Cubamyces cubensis.</title>
        <authorList>
            <person name="Buettner E."/>
        </authorList>
    </citation>
    <scope>NUCLEOTIDE SEQUENCE</scope>
    <source>
        <strain evidence="4">MPL-01</strain>
    </source>
</reference>
<dbReference type="Gene3D" id="3.60.21.10">
    <property type="match status" value="1"/>
</dbReference>